<sequence length="353" mass="39740">MDVAVFGAATPAMDYSAKDVWFLSNEKGEYKVTEREQIYPPTFVRGVEDTFAIMQEGNLLLVNRNGETVASLPSGMDSWGMLRGTRSEDGRYVAMLTYSDDADAALVLSDGQQAKAQPHPLEVGGMYISNDGTVFTATQTTTLDSSDRSNEFCIRWFSLDTEMESQCLSMAEGRNFSFAVVGLIDREPWTLVYWYSDDDSGFSLYKFRDGTWEFDRELEGMKIDPRETGYIEREMYYRGSVYLLTDKPSIIRFAFPDGNTTSVNMDFQDLSDLMTGTMISSTIDNNIVSLIFYRDKNLVAGQYVSSFNVEDPSKRVGPWEIPPEVVDSGEPSVRAVYTLFITDEKTRSMLGAE</sequence>
<evidence type="ECO:0000313" key="1">
    <source>
        <dbReference type="EMBL" id="QQB46527.1"/>
    </source>
</evidence>
<dbReference type="RefSeq" id="WP_084036069.1">
    <property type="nucleotide sequence ID" value="NZ_CP066007.1"/>
</dbReference>
<dbReference type="OrthoDB" id="9996052at2"/>
<dbReference type="Proteomes" id="UP000596145">
    <property type="component" value="Chromosome"/>
</dbReference>
<organism evidence="1 2">
    <name type="scientific">Corynebacterium glucuronolyticum</name>
    <dbReference type="NCBI Taxonomy" id="39791"/>
    <lineage>
        <taxon>Bacteria</taxon>
        <taxon>Bacillati</taxon>
        <taxon>Actinomycetota</taxon>
        <taxon>Actinomycetes</taxon>
        <taxon>Mycobacteriales</taxon>
        <taxon>Corynebacteriaceae</taxon>
        <taxon>Corynebacterium</taxon>
    </lineage>
</organism>
<accession>A0A7T4EFS8</accession>
<evidence type="ECO:0000313" key="2">
    <source>
        <dbReference type="Proteomes" id="UP000596145"/>
    </source>
</evidence>
<dbReference type="SUPFAM" id="SSF82171">
    <property type="entry name" value="DPP6 N-terminal domain-like"/>
    <property type="match status" value="1"/>
</dbReference>
<proteinExistence type="predicted"/>
<dbReference type="AlphaFoldDB" id="A0A7T4EFS8"/>
<gene>
    <name evidence="1" type="ORF">I6I10_00780</name>
</gene>
<protein>
    <submittedName>
        <fullName evidence="1">Uncharacterized protein</fullName>
    </submittedName>
</protein>
<reference evidence="1 2" key="1">
    <citation type="submission" date="2020-12" db="EMBL/GenBank/DDBJ databases">
        <title>FDA dAtabase for Regulatory Grade micrObial Sequences (FDA-ARGOS): Supporting development and validation of Infectious Disease Dx tests.</title>
        <authorList>
            <person name="Sproer C."/>
            <person name="Gronow S."/>
            <person name="Severitt S."/>
            <person name="Schroder I."/>
            <person name="Tallon L."/>
            <person name="Sadzewicz L."/>
            <person name="Zhao X."/>
            <person name="Boylan J."/>
            <person name="Ott S."/>
            <person name="Bowen H."/>
            <person name="Vavikolanu K."/>
            <person name="Mehta A."/>
            <person name="Aluvathingal J."/>
            <person name="Nadendla S."/>
            <person name="Lowell S."/>
            <person name="Myers T."/>
            <person name="Yan Y."/>
            <person name="Sichtig H."/>
        </authorList>
    </citation>
    <scope>NUCLEOTIDE SEQUENCE [LARGE SCALE GENOMIC DNA]</scope>
    <source>
        <strain evidence="1 2">FDAARGOS_1053</strain>
    </source>
</reference>
<dbReference type="GeneID" id="92759161"/>
<name>A0A7T4EFS8_9CORY</name>
<dbReference type="EMBL" id="CP066007">
    <property type="protein sequence ID" value="QQB46527.1"/>
    <property type="molecule type" value="Genomic_DNA"/>
</dbReference>